<dbReference type="EMBL" id="JAQQDR010000025">
    <property type="protein sequence ID" value="MFM0243293.1"/>
    <property type="molecule type" value="Genomic_DNA"/>
</dbReference>
<evidence type="ECO:0000256" key="2">
    <source>
        <dbReference type="SAM" id="MobiDB-lite"/>
    </source>
</evidence>
<accession>A0ABW9BV13</accession>
<feature type="coiled-coil region" evidence="1">
    <location>
        <begin position="1"/>
        <end position="62"/>
    </location>
</feature>
<sequence length="364" mass="39897">MKAIQKLLDRIEVQRKSIERLESDRAAAEAAIAGASEHIAPVNELKAQRRRLLAEAMIAKKIANTTAIDAQIANAEQLHTAAQTAATTARDALDILDEGVRIAEAGLVDLQGELRTTIGDEILAVHDAALEKYLSAVAMLKEGVTGMVAADRAWKHVARALDHRKFPGRGEKVLMDIRETGLRVPHTASRLADPKVAAEYTPDYPDYWFLPAWADPLTADFANEQTADLVDALAKAGIDCGPLPRPPQPENMVTIRVKKGRIFGSPRITRSAETGEIISQEEVMFGPYEDVLIDEPTARKLRASDMVRIHGEEELPVRPAEIDPNAPVVIDVSPPKDRPSRQQNISVTGDYRGTFHSLDMSGYE</sequence>
<evidence type="ECO:0000313" key="4">
    <source>
        <dbReference type="Proteomes" id="UP001629274"/>
    </source>
</evidence>
<keyword evidence="4" id="KW-1185">Reference proteome</keyword>
<proteinExistence type="predicted"/>
<evidence type="ECO:0000313" key="3">
    <source>
        <dbReference type="EMBL" id="MFM0243293.1"/>
    </source>
</evidence>
<gene>
    <name evidence="3" type="ORF">PQR03_34625</name>
</gene>
<dbReference type="RefSeq" id="WP_408264902.1">
    <property type="nucleotide sequence ID" value="NZ_JAQQCK010000032.1"/>
</dbReference>
<evidence type="ECO:0000256" key="1">
    <source>
        <dbReference type="SAM" id="Coils"/>
    </source>
</evidence>
<name>A0ABW9BV13_9BURK</name>
<feature type="region of interest" description="Disordered" evidence="2">
    <location>
        <begin position="326"/>
        <end position="364"/>
    </location>
</feature>
<protein>
    <submittedName>
        <fullName evidence="3">Uncharacterized protein</fullName>
    </submittedName>
</protein>
<dbReference type="Proteomes" id="UP001629274">
    <property type="component" value="Unassembled WGS sequence"/>
</dbReference>
<comment type="caution">
    <text evidence="3">The sequence shown here is derived from an EMBL/GenBank/DDBJ whole genome shotgun (WGS) entry which is preliminary data.</text>
</comment>
<reference evidence="3 4" key="1">
    <citation type="journal article" date="2024" name="Chem. Sci.">
        <title>Discovery of megapolipeptins by genome mining of a Burkholderiales bacteria collection.</title>
        <authorList>
            <person name="Paulo B.S."/>
            <person name="Recchia M.J.J."/>
            <person name="Lee S."/>
            <person name="Fergusson C.H."/>
            <person name="Romanowski S.B."/>
            <person name="Hernandez A."/>
            <person name="Krull N."/>
            <person name="Liu D.Y."/>
            <person name="Cavanagh H."/>
            <person name="Bos A."/>
            <person name="Gray C.A."/>
            <person name="Murphy B.T."/>
            <person name="Linington R.G."/>
            <person name="Eustaquio A.S."/>
        </authorList>
    </citation>
    <scope>NUCLEOTIDE SEQUENCE [LARGE SCALE GENOMIC DNA]</scope>
    <source>
        <strain evidence="3 4">RL17-351-BIE-A</strain>
    </source>
</reference>
<keyword evidence="1" id="KW-0175">Coiled coil</keyword>
<organism evidence="3 4">
    <name type="scientific">Paraburkholderia phytofirmans</name>
    <dbReference type="NCBI Taxonomy" id="261302"/>
    <lineage>
        <taxon>Bacteria</taxon>
        <taxon>Pseudomonadati</taxon>
        <taxon>Pseudomonadota</taxon>
        <taxon>Betaproteobacteria</taxon>
        <taxon>Burkholderiales</taxon>
        <taxon>Burkholderiaceae</taxon>
        <taxon>Paraburkholderia</taxon>
    </lineage>
</organism>